<name>G0NK06_CAEBE</name>
<dbReference type="InParanoid" id="G0NK06"/>
<gene>
    <name evidence="1" type="ORF">CAEBREN_30201</name>
</gene>
<accession>G0NK06</accession>
<sequence length="51" mass="6252">MPIQNDREASASMEQLKSLQLHRHWHQHIPPFPCKNRNNIFRHRLNFRFSS</sequence>
<dbReference type="HOGENOM" id="CLU_3108377_0_0_1"/>
<dbReference type="EMBL" id="GL379898">
    <property type="protein sequence ID" value="EGT32853.1"/>
    <property type="molecule type" value="Genomic_DNA"/>
</dbReference>
<evidence type="ECO:0000313" key="1">
    <source>
        <dbReference type="EMBL" id="EGT32853.1"/>
    </source>
</evidence>
<organism evidence="2">
    <name type="scientific">Caenorhabditis brenneri</name>
    <name type="common">Nematode worm</name>
    <dbReference type="NCBI Taxonomy" id="135651"/>
    <lineage>
        <taxon>Eukaryota</taxon>
        <taxon>Metazoa</taxon>
        <taxon>Ecdysozoa</taxon>
        <taxon>Nematoda</taxon>
        <taxon>Chromadorea</taxon>
        <taxon>Rhabditida</taxon>
        <taxon>Rhabditina</taxon>
        <taxon>Rhabditomorpha</taxon>
        <taxon>Rhabditoidea</taxon>
        <taxon>Rhabditidae</taxon>
        <taxon>Peloderinae</taxon>
        <taxon>Caenorhabditis</taxon>
    </lineage>
</organism>
<protein>
    <submittedName>
        <fullName evidence="1">Uncharacterized protein</fullName>
    </submittedName>
</protein>
<reference evidence="2" key="1">
    <citation type="submission" date="2011-07" db="EMBL/GenBank/DDBJ databases">
        <authorList>
            <consortium name="Caenorhabditis brenneri Sequencing and Analysis Consortium"/>
            <person name="Wilson R.K."/>
        </authorList>
    </citation>
    <scope>NUCLEOTIDE SEQUENCE [LARGE SCALE GENOMIC DNA]</scope>
    <source>
        <strain evidence="2">PB2801</strain>
    </source>
</reference>
<evidence type="ECO:0000313" key="2">
    <source>
        <dbReference type="Proteomes" id="UP000008068"/>
    </source>
</evidence>
<dbReference type="Proteomes" id="UP000008068">
    <property type="component" value="Unassembled WGS sequence"/>
</dbReference>
<dbReference type="AlphaFoldDB" id="G0NK06"/>
<proteinExistence type="predicted"/>
<keyword evidence="2" id="KW-1185">Reference proteome</keyword>